<feature type="coiled-coil region" evidence="1">
    <location>
        <begin position="67"/>
        <end position="109"/>
    </location>
</feature>
<proteinExistence type="predicted"/>
<evidence type="ECO:0000256" key="1">
    <source>
        <dbReference type="SAM" id="Coils"/>
    </source>
</evidence>
<dbReference type="PANTHER" id="PTHR11505">
    <property type="entry name" value="L1 TRANSPOSABLE ELEMENT-RELATED"/>
    <property type="match status" value="1"/>
</dbReference>
<dbReference type="EMBL" id="AYCK01019595">
    <property type="status" value="NOT_ANNOTATED_CDS"/>
    <property type="molecule type" value="Genomic_DNA"/>
</dbReference>
<dbReference type="Ensembl" id="ENSPFOT00000001707.1">
    <property type="protein sequence ID" value="ENSPFOP00000001704.1"/>
    <property type="gene ID" value="ENSPFOG00000001792.1"/>
</dbReference>
<evidence type="ECO:0000256" key="2">
    <source>
        <dbReference type="SAM" id="MobiDB-lite"/>
    </source>
</evidence>
<evidence type="ECO:0000313" key="3">
    <source>
        <dbReference type="Ensembl" id="ENSPFOP00000001704.1"/>
    </source>
</evidence>
<accession>A0A087X7F1</accession>
<name>A0A087X7F1_POEFO</name>
<dbReference type="STRING" id="48698.ENSPFOP00000001704"/>
<feature type="compositionally biased region" description="Low complexity" evidence="2">
    <location>
        <begin position="28"/>
        <end position="43"/>
    </location>
</feature>
<feature type="region of interest" description="Disordered" evidence="2">
    <location>
        <begin position="1"/>
        <end position="43"/>
    </location>
</feature>
<dbReference type="AlphaFoldDB" id="A0A087X7F1"/>
<dbReference type="InterPro" id="IPR004244">
    <property type="entry name" value="Transposase_22"/>
</dbReference>
<dbReference type="GeneTree" id="ENSGT00940000160789"/>
<organism evidence="3 4">
    <name type="scientific">Poecilia formosa</name>
    <name type="common">Amazon molly</name>
    <name type="synonym">Limia formosa</name>
    <dbReference type="NCBI Taxonomy" id="48698"/>
    <lineage>
        <taxon>Eukaryota</taxon>
        <taxon>Metazoa</taxon>
        <taxon>Chordata</taxon>
        <taxon>Craniata</taxon>
        <taxon>Vertebrata</taxon>
        <taxon>Euteleostomi</taxon>
        <taxon>Actinopterygii</taxon>
        <taxon>Neopterygii</taxon>
        <taxon>Teleostei</taxon>
        <taxon>Neoteleostei</taxon>
        <taxon>Acanthomorphata</taxon>
        <taxon>Ovalentaria</taxon>
        <taxon>Atherinomorphae</taxon>
        <taxon>Cyprinodontiformes</taxon>
        <taxon>Poeciliidae</taxon>
        <taxon>Poeciliinae</taxon>
        <taxon>Poecilia</taxon>
    </lineage>
</organism>
<protein>
    <recommendedName>
        <fullName evidence="5">L1 transposable element RRM domain-containing protein</fullName>
    </recommendedName>
</protein>
<dbReference type="Proteomes" id="UP000028760">
    <property type="component" value="Unassembled WGS sequence"/>
</dbReference>
<reference evidence="3" key="2">
    <citation type="submission" date="2025-08" db="UniProtKB">
        <authorList>
            <consortium name="Ensembl"/>
        </authorList>
    </citation>
    <scope>IDENTIFICATION</scope>
</reference>
<evidence type="ECO:0008006" key="5">
    <source>
        <dbReference type="Google" id="ProtNLM"/>
    </source>
</evidence>
<sequence length="245" mass="27976">MPKSKSRSTLLSRKSMLREEETNEEGMASLSDSEASLAANDSANETANLQTILQELRESCRESGDGFREVKGEIKNVNRRLDEAETRILEAENQQLEEVVMKLSKVQDEFEKLVELEGRSRRDNLRLHGIVEGSEDGSPSISAFIDNLLRDKLDIPKSLDLNIERAHHSLGPRAPPHSIIVKFGTSKVKDEILKRAWQKKGFMVAGRKVIVDHDYAPDVLKRRREYIEVKRVLKEKKIKFQTPFP</sequence>
<keyword evidence="1" id="KW-0175">Coiled coil</keyword>
<keyword evidence="4" id="KW-1185">Reference proteome</keyword>
<reference evidence="3" key="3">
    <citation type="submission" date="2025-09" db="UniProtKB">
        <authorList>
            <consortium name="Ensembl"/>
        </authorList>
    </citation>
    <scope>IDENTIFICATION</scope>
</reference>
<dbReference type="Gene3D" id="3.30.70.1820">
    <property type="entry name" value="L1 transposable element, RRM domain"/>
    <property type="match status" value="1"/>
</dbReference>
<reference evidence="4" key="1">
    <citation type="submission" date="2013-10" db="EMBL/GenBank/DDBJ databases">
        <authorList>
            <person name="Schartl M."/>
            <person name="Warren W."/>
        </authorList>
    </citation>
    <scope>NUCLEOTIDE SEQUENCE [LARGE SCALE GENOMIC DNA]</scope>
    <source>
        <strain evidence="4">female</strain>
    </source>
</reference>
<dbReference type="OMA" id="NIERAHH"/>
<evidence type="ECO:0000313" key="4">
    <source>
        <dbReference type="Proteomes" id="UP000028760"/>
    </source>
</evidence>